<accession>G2Q720</accession>
<name>G2Q720_THET4</name>
<feature type="region of interest" description="Disordered" evidence="1">
    <location>
        <begin position="158"/>
        <end position="179"/>
    </location>
</feature>
<reference evidence="2 3" key="1">
    <citation type="journal article" date="2011" name="Nat. Biotechnol.">
        <title>Comparative genomic analysis of the thermophilic biomass-degrading fungi Myceliophthora thermophila and Thielavia terrestris.</title>
        <authorList>
            <person name="Berka R.M."/>
            <person name="Grigoriev I.V."/>
            <person name="Otillar R."/>
            <person name="Salamov A."/>
            <person name="Grimwood J."/>
            <person name="Reid I."/>
            <person name="Ishmael N."/>
            <person name="John T."/>
            <person name="Darmond C."/>
            <person name="Moisan M.-C."/>
            <person name="Henrissat B."/>
            <person name="Coutinho P.M."/>
            <person name="Lombard V."/>
            <person name="Natvig D.O."/>
            <person name="Lindquist E."/>
            <person name="Schmutz J."/>
            <person name="Lucas S."/>
            <person name="Harris P."/>
            <person name="Powlowski J."/>
            <person name="Bellemare A."/>
            <person name="Taylor D."/>
            <person name="Butler G."/>
            <person name="de Vries R.P."/>
            <person name="Allijn I.E."/>
            <person name="van den Brink J."/>
            <person name="Ushinsky S."/>
            <person name="Storms R."/>
            <person name="Powell A.J."/>
            <person name="Paulsen I.T."/>
            <person name="Elbourne L.D.H."/>
            <person name="Baker S.E."/>
            <person name="Magnuson J."/>
            <person name="LaBoissiere S."/>
            <person name="Clutterbuck A.J."/>
            <person name="Martinez D."/>
            <person name="Wogulis M."/>
            <person name="de Leon A.L."/>
            <person name="Rey M.W."/>
            <person name="Tsang A."/>
        </authorList>
    </citation>
    <scope>NUCLEOTIDE SEQUENCE [LARGE SCALE GENOMIC DNA]</scope>
    <source>
        <strain evidence="3">ATCC 42464 / BCRC 31852 / DSM 1799</strain>
    </source>
</reference>
<dbReference type="VEuPathDB" id="FungiDB:MYCTH_2123711"/>
<dbReference type="EMBL" id="CP003002">
    <property type="protein sequence ID" value="AEO54800.1"/>
    <property type="molecule type" value="Genomic_DNA"/>
</dbReference>
<evidence type="ECO:0000313" key="3">
    <source>
        <dbReference type="Proteomes" id="UP000007322"/>
    </source>
</evidence>
<dbReference type="Proteomes" id="UP000007322">
    <property type="component" value="Chromosome 1"/>
</dbReference>
<organism evidence="2 3">
    <name type="scientific">Thermothelomyces thermophilus (strain ATCC 42464 / BCRC 31852 / DSM 1799)</name>
    <name type="common">Sporotrichum thermophile</name>
    <dbReference type="NCBI Taxonomy" id="573729"/>
    <lineage>
        <taxon>Eukaryota</taxon>
        <taxon>Fungi</taxon>
        <taxon>Dikarya</taxon>
        <taxon>Ascomycota</taxon>
        <taxon>Pezizomycotina</taxon>
        <taxon>Sordariomycetes</taxon>
        <taxon>Sordariomycetidae</taxon>
        <taxon>Sordariales</taxon>
        <taxon>Chaetomiaceae</taxon>
        <taxon>Thermothelomyces</taxon>
    </lineage>
</organism>
<proteinExistence type="predicted"/>
<keyword evidence="3" id="KW-1185">Reference proteome</keyword>
<evidence type="ECO:0000313" key="2">
    <source>
        <dbReference type="EMBL" id="AEO54800.1"/>
    </source>
</evidence>
<gene>
    <name evidence="2" type="ORF">MYCTH_2123711</name>
</gene>
<dbReference type="AlphaFoldDB" id="G2Q720"/>
<dbReference type="KEGG" id="mtm:MYCTH_2123711"/>
<feature type="compositionally biased region" description="Acidic residues" evidence="1">
    <location>
        <begin position="167"/>
        <end position="179"/>
    </location>
</feature>
<evidence type="ECO:0000256" key="1">
    <source>
        <dbReference type="SAM" id="MobiDB-lite"/>
    </source>
</evidence>
<sequence length="179" mass="21040">MPLERRQDYHSSTKLRPNRIFCDKEEVCQRIASHWKEHIREEAKQLIVDWPWDRKYFDDNDVVVRVKIRILAGGSDLEGIVPATIAAMAWTKGEFPASWHHALAQLPGPTELRLRTKEQRLAASLKRKIDLLSFKLRESTPELPMFSDRLQHPWIDLEPIERQNSSEDADDEWSEWDDA</sequence>
<dbReference type="InParanoid" id="G2Q720"/>
<dbReference type="GeneID" id="11508464"/>
<dbReference type="RefSeq" id="XP_003660045.1">
    <property type="nucleotide sequence ID" value="XM_003659997.1"/>
</dbReference>
<dbReference type="HOGENOM" id="CLU_1504474_0_0_1"/>
<protein>
    <submittedName>
        <fullName evidence="2">Uncharacterized protein</fullName>
    </submittedName>
</protein>